<reference evidence="3" key="1">
    <citation type="journal article" date="2019" name="Int. J. Syst. Evol. Microbiol.">
        <title>The Global Catalogue of Microorganisms (GCM) 10K type strain sequencing project: providing services to taxonomists for standard genome sequencing and annotation.</title>
        <authorList>
            <consortium name="The Broad Institute Genomics Platform"/>
            <consortium name="The Broad Institute Genome Sequencing Center for Infectious Disease"/>
            <person name="Wu L."/>
            <person name="Ma J."/>
        </authorList>
    </citation>
    <scope>NUCLEOTIDE SEQUENCE [LARGE SCALE GENOMIC DNA]</scope>
    <source>
        <strain evidence="3">JCM 10977</strain>
    </source>
</reference>
<dbReference type="Gene3D" id="1.10.3300.10">
    <property type="entry name" value="Jann2411-like domain"/>
    <property type="match status" value="1"/>
</dbReference>
<comment type="caution">
    <text evidence="2">The sequence shown here is derived from an EMBL/GenBank/DDBJ whole genome shotgun (WGS) entry which is preliminary data.</text>
</comment>
<sequence>MAYQPELIGGHVALDLLNTISWRLDPSRTIDRIATPEALAIWCAAVGLSGSDGQLERVVAVREVVYGAVLPIAREMKAGDLAELQRLLVGALERSTPAGVRPLDWVGADLVDELVMAAGRLVEREDLGRLRECQDSGCGWLFLDRSKNGSRRWCSSGDCGNRARARRHYQRLHPGTGVLS</sequence>
<evidence type="ECO:0000313" key="3">
    <source>
        <dbReference type="Proteomes" id="UP001500542"/>
    </source>
</evidence>
<dbReference type="InterPro" id="IPR023286">
    <property type="entry name" value="ABATE_dom_sf"/>
</dbReference>
<dbReference type="Proteomes" id="UP001500542">
    <property type="component" value="Unassembled WGS sequence"/>
</dbReference>
<dbReference type="SUPFAM" id="SSF160904">
    <property type="entry name" value="Jann2411-like"/>
    <property type="match status" value="1"/>
</dbReference>
<dbReference type="PANTHER" id="PTHR35525:SF3">
    <property type="entry name" value="BLL6575 PROTEIN"/>
    <property type="match status" value="1"/>
</dbReference>
<dbReference type="EMBL" id="BAAAHK010000007">
    <property type="protein sequence ID" value="GAA0942660.1"/>
    <property type="molecule type" value="Genomic_DNA"/>
</dbReference>
<evidence type="ECO:0000313" key="2">
    <source>
        <dbReference type="EMBL" id="GAA0942660.1"/>
    </source>
</evidence>
<dbReference type="InterPro" id="IPR010852">
    <property type="entry name" value="ABATE"/>
</dbReference>
<evidence type="ECO:0000259" key="1">
    <source>
        <dbReference type="Pfam" id="PF11706"/>
    </source>
</evidence>
<dbReference type="InterPro" id="IPR021005">
    <property type="entry name" value="Znf_CGNR"/>
</dbReference>
<organism evidence="2 3">
    <name type="scientific">Kribbella koreensis</name>
    <dbReference type="NCBI Taxonomy" id="57909"/>
    <lineage>
        <taxon>Bacteria</taxon>
        <taxon>Bacillati</taxon>
        <taxon>Actinomycetota</taxon>
        <taxon>Actinomycetes</taxon>
        <taxon>Propionibacteriales</taxon>
        <taxon>Kribbellaceae</taxon>
        <taxon>Kribbella</taxon>
    </lineage>
</organism>
<accession>A0ABP4AXH2</accession>
<name>A0ABP4AXH2_9ACTN</name>
<feature type="domain" description="Zinc finger CGNR" evidence="1">
    <location>
        <begin position="129"/>
        <end position="171"/>
    </location>
</feature>
<dbReference type="Pfam" id="PF11706">
    <property type="entry name" value="zf-CGNR"/>
    <property type="match status" value="1"/>
</dbReference>
<keyword evidence="3" id="KW-1185">Reference proteome</keyword>
<protein>
    <submittedName>
        <fullName evidence="2">CGNR zinc finger domain-containing protein</fullName>
    </submittedName>
</protein>
<dbReference type="Pfam" id="PF07336">
    <property type="entry name" value="ABATE"/>
    <property type="match status" value="1"/>
</dbReference>
<gene>
    <name evidence="2" type="ORF">GCM10009554_35420</name>
</gene>
<dbReference type="PANTHER" id="PTHR35525">
    <property type="entry name" value="BLL6575 PROTEIN"/>
    <property type="match status" value="1"/>
</dbReference>
<dbReference type="RefSeq" id="WP_343970655.1">
    <property type="nucleotide sequence ID" value="NZ_BAAAHK010000007.1"/>
</dbReference>
<proteinExistence type="predicted"/>